<dbReference type="EMBL" id="CP011974">
    <property type="protein sequence ID" value="AKO91969.1"/>
    <property type="molecule type" value="Genomic_DNA"/>
</dbReference>
<proteinExistence type="predicted"/>
<sequence length="110" mass="12758">MIIDSPLFKDFPKVALTADNYGFTYEDISYLMDIVRLDPYCQQRYRGEGSIEIALKTIIFRLDLKKEAFYNFVSTLQAKDYEDMEHLSFLVGKYHLAEFVAIVNALGNVK</sequence>
<reference evidence="2" key="2">
    <citation type="submission" date="2015-06" db="EMBL/GenBank/DDBJ databases">
        <title>Genome Sequence of Bacillus endophyticus and Analysis of its Companion Mechanism in the Ketogulonigenium vulgare-Bacillus strain Consortium.</title>
        <authorList>
            <person name="Jia N."/>
            <person name="Du J."/>
            <person name="Ding M.-Z."/>
            <person name="Gao F."/>
            <person name="Yuan Y.-J."/>
        </authorList>
    </citation>
    <scope>NUCLEOTIDE SEQUENCE [LARGE SCALE GENOMIC DNA]</scope>
    <source>
        <strain evidence="2">Hbe603</strain>
    </source>
</reference>
<reference evidence="1 2" key="1">
    <citation type="journal article" date="2015" name="PLoS ONE">
        <title>Genome Sequence of Bacillus endophyticus and Analysis of Its Companion Mechanism in the Ketogulonigenium vulgare-Bacillus Strain Consortium.</title>
        <authorList>
            <person name="Jia N."/>
            <person name="Du J."/>
            <person name="Ding M.Z."/>
            <person name="Gao F."/>
            <person name="Yuan Y.J."/>
        </authorList>
    </citation>
    <scope>NUCLEOTIDE SEQUENCE [LARGE SCALE GENOMIC DNA]</scope>
    <source>
        <strain evidence="1 2">Hbe603</strain>
    </source>
</reference>
<dbReference type="AlphaFoldDB" id="A0A0H4KI44"/>
<keyword evidence="2" id="KW-1185">Reference proteome</keyword>
<dbReference type="PATRIC" id="fig|135735.6.peg.1538"/>
<dbReference type="KEGG" id="beo:BEH_07570"/>
<gene>
    <name evidence="1" type="ORF">BEH_07570</name>
</gene>
<protein>
    <submittedName>
        <fullName evidence="1">Uncharacterized protein</fullName>
    </submittedName>
</protein>
<evidence type="ECO:0000313" key="2">
    <source>
        <dbReference type="Proteomes" id="UP000036202"/>
    </source>
</evidence>
<dbReference type="RefSeq" id="WP_046216930.1">
    <property type="nucleotide sequence ID" value="NZ_CP011974.1"/>
</dbReference>
<name>A0A0H4KI44_9BACI</name>
<accession>A0A0H4KI44</accession>
<organism evidence="1 2">
    <name type="scientific">Priestia filamentosa</name>
    <dbReference type="NCBI Taxonomy" id="1402861"/>
    <lineage>
        <taxon>Bacteria</taxon>
        <taxon>Bacillati</taxon>
        <taxon>Bacillota</taxon>
        <taxon>Bacilli</taxon>
        <taxon>Bacillales</taxon>
        <taxon>Bacillaceae</taxon>
        <taxon>Priestia</taxon>
    </lineage>
</organism>
<dbReference type="Proteomes" id="UP000036202">
    <property type="component" value="Chromosome"/>
</dbReference>
<evidence type="ECO:0000313" key="1">
    <source>
        <dbReference type="EMBL" id="AKO91969.1"/>
    </source>
</evidence>